<dbReference type="AlphaFoldDB" id="U5W5C4"/>
<keyword evidence="3" id="KW-1185">Reference proteome</keyword>
<sequence>MQSVDRVLARHLAYLAFIEIRSAAGGPTRTPAKTTPAEALTHIRFLSDLCHNLPLGEGRRPDRSRTRPPSRREVAMRERPMSWTWNTAGPQGQAWILAHVAKLDLDWTPPPPLPTPYVVLPPFTLQQRMRFLARWPVGTPREQRVLKVYDNTTLAAHSPQLAGLVDPGVEHYVFPDPSPYDAQSAELLCRLLLRMVDGAEVTSHVRLAPEVFAALPSSVPFWRQRLLAHRARLVERDLGLWTRDRDRVSSRA</sequence>
<feature type="compositionally biased region" description="Basic and acidic residues" evidence="1">
    <location>
        <begin position="57"/>
        <end position="76"/>
    </location>
</feature>
<reference evidence="2 3" key="1">
    <citation type="journal article" date="2014" name="J. Biotechnol.">
        <title>Complete genome sequence of the actinobacterium Actinoplanes friuliensis HAG 010964, producer of the lipopeptide antibiotic friulimycin.</title>
        <authorList>
            <person name="Ruckert C."/>
            <person name="Szczepanowski R."/>
            <person name="Albersmeier A."/>
            <person name="Goesmann A."/>
            <person name="Fischer N."/>
            <person name="Steinkamper A."/>
            <person name="Puhler A."/>
            <person name="Biener R."/>
            <person name="Schwartz D."/>
            <person name="Kalinowski J."/>
        </authorList>
    </citation>
    <scope>NUCLEOTIDE SEQUENCE [LARGE SCALE GENOMIC DNA]</scope>
    <source>
        <strain evidence="2 3">DSM 7358</strain>
    </source>
</reference>
<accession>U5W5C4</accession>
<dbReference type="Proteomes" id="UP000017746">
    <property type="component" value="Chromosome"/>
</dbReference>
<dbReference type="HOGENOM" id="CLU_1101042_0_0_11"/>
<feature type="region of interest" description="Disordered" evidence="1">
    <location>
        <begin position="56"/>
        <end position="76"/>
    </location>
</feature>
<evidence type="ECO:0000313" key="3">
    <source>
        <dbReference type="Proteomes" id="UP000017746"/>
    </source>
</evidence>
<evidence type="ECO:0000256" key="1">
    <source>
        <dbReference type="SAM" id="MobiDB-lite"/>
    </source>
</evidence>
<dbReference type="RefSeq" id="WP_023560549.1">
    <property type="nucleotide sequence ID" value="NC_022657.1"/>
</dbReference>
<gene>
    <name evidence="2" type="ORF">AFR_29755</name>
</gene>
<proteinExistence type="predicted"/>
<dbReference type="eggNOG" id="ENOG503453N">
    <property type="taxonomic scope" value="Bacteria"/>
</dbReference>
<evidence type="ECO:0000313" key="2">
    <source>
        <dbReference type="EMBL" id="AGZ44212.1"/>
    </source>
</evidence>
<protein>
    <submittedName>
        <fullName evidence="2">Uncharacterized protein</fullName>
    </submittedName>
</protein>
<organism evidence="2 3">
    <name type="scientific">Actinoplanes friuliensis DSM 7358</name>
    <dbReference type="NCBI Taxonomy" id="1246995"/>
    <lineage>
        <taxon>Bacteria</taxon>
        <taxon>Bacillati</taxon>
        <taxon>Actinomycetota</taxon>
        <taxon>Actinomycetes</taxon>
        <taxon>Micromonosporales</taxon>
        <taxon>Micromonosporaceae</taxon>
        <taxon>Actinoplanes</taxon>
    </lineage>
</organism>
<dbReference type="PATRIC" id="fig|1246995.3.peg.6029"/>
<dbReference type="EMBL" id="CP006272">
    <property type="protein sequence ID" value="AGZ44212.1"/>
    <property type="molecule type" value="Genomic_DNA"/>
</dbReference>
<name>U5W5C4_9ACTN</name>
<dbReference type="KEGG" id="afs:AFR_29755"/>
<dbReference type="OrthoDB" id="3461247at2"/>